<evidence type="ECO:0000256" key="1">
    <source>
        <dbReference type="SAM" id="Phobius"/>
    </source>
</evidence>
<dbReference type="GO" id="GO:0005737">
    <property type="term" value="C:cytoplasm"/>
    <property type="evidence" value="ECO:0007669"/>
    <property type="project" value="TreeGrafter"/>
</dbReference>
<keyword evidence="1" id="KW-0812">Transmembrane</keyword>
<gene>
    <name evidence="4" type="ORF">PGLA1383_LOCUS20357</name>
    <name evidence="5" type="ORF">PGLA2088_LOCUS44865</name>
</gene>
<protein>
    <recommendedName>
        <fullName evidence="8">Glutathione transferase</fullName>
    </recommendedName>
</protein>
<dbReference type="InterPro" id="IPR036282">
    <property type="entry name" value="Glutathione-S-Trfase_C_sf"/>
</dbReference>
<dbReference type="PANTHER" id="PTHR43968">
    <property type="match status" value="1"/>
</dbReference>
<dbReference type="CDD" id="cd00299">
    <property type="entry name" value="GST_C_family"/>
    <property type="match status" value="1"/>
</dbReference>
<feature type="domain" description="GST C-terminal" evidence="3">
    <location>
        <begin position="48"/>
        <end position="223"/>
    </location>
</feature>
<keyword evidence="1" id="KW-1133">Transmembrane helix</keyword>
<dbReference type="Gene3D" id="1.20.1050.10">
    <property type="match status" value="2"/>
</dbReference>
<keyword evidence="7" id="KW-1185">Reference proteome</keyword>
<dbReference type="OrthoDB" id="418495at2759"/>
<evidence type="ECO:0000259" key="2">
    <source>
        <dbReference type="PROSITE" id="PS50404"/>
    </source>
</evidence>
<dbReference type="InterPro" id="IPR004046">
    <property type="entry name" value="GST_C"/>
</dbReference>
<proteinExistence type="predicted"/>
<dbReference type="EMBL" id="CAJNNV010013840">
    <property type="protein sequence ID" value="CAE8602098.1"/>
    <property type="molecule type" value="Genomic_DNA"/>
</dbReference>
<dbReference type="SUPFAM" id="SSF47616">
    <property type="entry name" value="GST C-terminal domain-like"/>
    <property type="match status" value="1"/>
</dbReference>
<feature type="domain" description="GST N-terminal" evidence="2">
    <location>
        <begin position="1"/>
        <end position="37"/>
    </location>
</feature>
<dbReference type="SUPFAM" id="SSF52833">
    <property type="entry name" value="Thioredoxin-like"/>
    <property type="match status" value="1"/>
</dbReference>
<dbReference type="PANTHER" id="PTHR43968:SF14">
    <property type="entry name" value="GLUTATHIONE S-TRANSFERASE"/>
    <property type="match status" value="1"/>
</dbReference>
<evidence type="ECO:0000313" key="5">
    <source>
        <dbReference type="EMBL" id="CAE8727608.1"/>
    </source>
</evidence>
<evidence type="ECO:0000259" key="3">
    <source>
        <dbReference type="PROSITE" id="PS50405"/>
    </source>
</evidence>
<dbReference type="InterPro" id="IPR036249">
    <property type="entry name" value="Thioredoxin-like_sf"/>
</dbReference>
<dbReference type="Proteomes" id="UP000626109">
    <property type="component" value="Unassembled WGS sequence"/>
</dbReference>
<evidence type="ECO:0000313" key="4">
    <source>
        <dbReference type="EMBL" id="CAE8602098.1"/>
    </source>
</evidence>
<dbReference type="AlphaFoldDB" id="A0A813LEN2"/>
<reference evidence="5" key="1">
    <citation type="submission" date="2021-02" db="EMBL/GenBank/DDBJ databases">
        <authorList>
            <person name="Dougan E. K."/>
            <person name="Rhodes N."/>
            <person name="Thang M."/>
            <person name="Chan C."/>
        </authorList>
    </citation>
    <scope>NUCLEOTIDE SEQUENCE</scope>
</reference>
<evidence type="ECO:0000313" key="7">
    <source>
        <dbReference type="Proteomes" id="UP000654075"/>
    </source>
</evidence>
<dbReference type="Proteomes" id="UP000654075">
    <property type="component" value="Unassembled WGS sequence"/>
</dbReference>
<dbReference type="Pfam" id="PF14497">
    <property type="entry name" value="GST_C_3"/>
    <property type="match status" value="1"/>
</dbReference>
<sequence length="241" mass="26495">MKISPGACVPTLFHLGKPIPESLDIVRYVDETFPGPSLTPQSEQARATMEAFIKHAIAYDVEAMTMGYAADWNPVFRTLGPMQILSLIPKLEKIKEANPDLTAVCDRKIEQNKQRVVDIFGPPNGFAKGLTSFEHACDLLETQLMAGGGPFIAGAEYSIADVLYTTMLARGNWIKPAREAVAERPLVAEYWKRMQARPSFQAAGIQASFTVPGKVKEAMVPKFKMAAVIATLGVLALFYFR</sequence>
<accession>A0A813LEN2</accession>
<comment type="caution">
    <text evidence="5">The sequence shown here is derived from an EMBL/GenBank/DDBJ whole genome shotgun (WGS) entry which is preliminary data.</text>
</comment>
<name>A0A813LEN2_POLGL</name>
<dbReference type="InterPro" id="IPR050983">
    <property type="entry name" value="GST_Omega/HSP26"/>
</dbReference>
<evidence type="ECO:0000313" key="6">
    <source>
        <dbReference type="Proteomes" id="UP000626109"/>
    </source>
</evidence>
<dbReference type="Gene3D" id="3.40.30.10">
    <property type="entry name" value="Glutaredoxin"/>
    <property type="match status" value="1"/>
</dbReference>
<feature type="transmembrane region" description="Helical" evidence="1">
    <location>
        <begin position="223"/>
        <end position="240"/>
    </location>
</feature>
<organism evidence="5 6">
    <name type="scientific">Polarella glacialis</name>
    <name type="common">Dinoflagellate</name>
    <dbReference type="NCBI Taxonomy" id="89957"/>
    <lineage>
        <taxon>Eukaryota</taxon>
        <taxon>Sar</taxon>
        <taxon>Alveolata</taxon>
        <taxon>Dinophyceae</taxon>
        <taxon>Suessiales</taxon>
        <taxon>Suessiaceae</taxon>
        <taxon>Polarella</taxon>
    </lineage>
</organism>
<dbReference type="InterPro" id="IPR004045">
    <property type="entry name" value="Glutathione_S-Trfase_N"/>
</dbReference>
<dbReference type="PROSITE" id="PS50404">
    <property type="entry name" value="GST_NTER"/>
    <property type="match status" value="1"/>
</dbReference>
<dbReference type="PROSITE" id="PS50405">
    <property type="entry name" value="GST_CTER"/>
    <property type="match status" value="1"/>
</dbReference>
<evidence type="ECO:0008006" key="8">
    <source>
        <dbReference type="Google" id="ProtNLM"/>
    </source>
</evidence>
<dbReference type="InterPro" id="IPR010987">
    <property type="entry name" value="Glutathione-S-Trfase_C-like"/>
</dbReference>
<keyword evidence="1" id="KW-0472">Membrane</keyword>
<dbReference type="EMBL" id="CAJNNW010035421">
    <property type="protein sequence ID" value="CAE8727608.1"/>
    <property type="molecule type" value="Genomic_DNA"/>
</dbReference>